<dbReference type="RefSeq" id="XP_025524381.1">
    <property type="nucleotide sequence ID" value="XM_025666589.1"/>
</dbReference>
<dbReference type="EMBL" id="KZ824826">
    <property type="protein sequence ID" value="RAH78487.1"/>
    <property type="molecule type" value="Genomic_DNA"/>
</dbReference>
<evidence type="ECO:0000313" key="2">
    <source>
        <dbReference type="Proteomes" id="UP000249497"/>
    </source>
</evidence>
<sequence length="166" mass="19109">METCGRAMVPPLSYLRYENKLSRVCASRCIMKKKKPLNYFAPFLYCDHQLIYDLKGSEHNYRIEDPPGRTMKHSEHQIYTYPSPFLTSWCALLPCDVRNSRQVTQPRCTARMAFSITTYHLATLEGTIPLSQLPINVQANNLSVGTRTHLAAYGFAWRSQLDFNGR</sequence>
<dbReference type="AlphaFoldDB" id="A0A8T8WRP1"/>
<gene>
    <name evidence="1" type="ORF">BO86DRAFT_180315</name>
</gene>
<accession>A0A8T8WRP1</accession>
<organism evidence="1 2">
    <name type="scientific">Aspergillus japonicus CBS 114.51</name>
    <dbReference type="NCBI Taxonomy" id="1448312"/>
    <lineage>
        <taxon>Eukaryota</taxon>
        <taxon>Fungi</taxon>
        <taxon>Dikarya</taxon>
        <taxon>Ascomycota</taxon>
        <taxon>Pezizomycotina</taxon>
        <taxon>Eurotiomycetes</taxon>
        <taxon>Eurotiomycetidae</taxon>
        <taxon>Eurotiales</taxon>
        <taxon>Aspergillaceae</taxon>
        <taxon>Aspergillus</taxon>
        <taxon>Aspergillus subgen. Circumdati</taxon>
    </lineage>
</organism>
<protein>
    <submittedName>
        <fullName evidence="1">Uncharacterized protein</fullName>
    </submittedName>
</protein>
<dbReference type="Proteomes" id="UP000249497">
    <property type="component" value="Unassembled WGS sequence"/>
</dbReference>
<dbReference type="GeneID" id="37170281"/>
<evidence type="ECO:0000313" key="1">
    <source>
        <dbReference type="EMBL" id="RAH78487.1"/>
    </source>
</evidence>
<proteinExistence type="predicted"/>
<keyword evidence="2" id="KW-1185">Reference proteome</keyword>
<reference evidence="1 2" key="1">
    <citation type="submission" date="2018-02" db="EMBL/GenBank/DDBJ databases">
        <title>The genomes of Aspergillus section Nigri reveals drivers in fungal speciation.</title>
        <authorList>
            <consortium name="DOE Joint Genome Institute"/>
            <person name="Vesth T.C."/>
            <person name="Nybo J."/>
            <person name="Theobald S."/>
            <person name="Brandl J."/>
            <person name="Frisvad J.C."/>
            <person name="Nielsen K.F."/>
            <person name="Lyhne E.K."/>
            <person name="Kogle M.E."/>
            <person name="Kuo A."/>
            <person name="Riley R."/>
            <person name="Clum A."/>
            <person name="Nolan M."/>
            <person name="Lipzen A."/>
            <person name="Salamov A."/>
            <person name="Henrissat B."/>
            <person name="Wiebenga A."/>
            <person name="De vries R.P."/>
            <person name="Grigoriev I.V."/>
            <person name="Mortensen U.H."/>
            <person name="Andersen M.R."/>
            <person name="Baker S.E."/>
        </authorList>
    </citation>
    <scope>NUCLEOTIDE SEQUENCE [LARGE SCALE GENOMIC DNA]</scope>
    <source>
        <strain evidence="1 2">CBS 114.51</strain>
    </source>
</reference>
<name>A0A8T8WRP1_ASPJA</name>